<protein>
    <recommendedName>
        <fullName evidence="4">CAAX protease self-immunity</fullName>
    </recommendedName>
</protein>
<keyword evidence="1" id="KW-0472">Membrane</keyword>
<feature type="transmembrane region" description="Helical" evidence="1">
    <location>
        <begin position="12"/>
        <end position="31"/>
    </location>
</feature>
<keyword evidence="3" id="KW-1185">Reference proteome</keyword>
<accession>A0A7G9WDZ3</accession>
<feature type="transmembrane region" description="Helical" evidence="1">
    <location>
        <begin position="164"/>
        <end position="184"/>
    </location>
</feature>
<dbReference type="AlphaFoldDB" id="A0A7G9WDZ3"/>
<dbReference type="RefSeq" id="WP_212505972.1">
    <property type="nucleotide sequence ID" value="NZ_CP060696.1"/>
</dbReference>
<dbReference type="KEGG" id="caml:H6X83_07960"/>
<feature type="transmembrane region" description="Helical" evidence="1">
    <location>
        <begin position="190"/>
        <end position="207"/>
    </location>
</feature>
<name>A0A7G9WDZ3_9FIRM</name>
<dbReference type="EMBL" id="CP060696">
    <property type="protein sequence ID" value="QNO16905.1"/>
    <property type="molecule type" value="Genomic_DNA"/>
</dbReference>
<proteinExistence type="predicted"/>
<organism evidence="2 3">
    <name type="scientific">Caproicibacterium amylolyticum</name>
    <dbReference type="NCBI Taxonomy" id="2766537"/>
    <lineage>
        <taxon>Bacteria</taxon>
        <taxon>Bacillati</taxon>
        <taxon>Bacillota</taxon>
        <taxon>Clostridia</taxon>
        <taxon>Eubacteriales</taxon>
        <taxon>Oscillospiraceae</taxon>
        <taxon>Caproicibacterium</taxon>
    </lineage>
</organism>
<evidence type="ECO:0000256" key="1">
    <source>
        <dbReference type="SAM" id="Phobius"/>
    </source>
</evidence>
<gene>
    <name evidence="2" type="ORF">H6X83_07960</name>
</gene>
<evidence type="ECO:0008006" key="4">
    <source>
        <dbReference type="Google" id="ProtNLM"/>
    </source>
</evidence>
<feature type="transmembrane region" description="Helical" evidence="1">
    <location>
        <begin position="76"/>
        <end position="102"/>
    </location>
</feature>
<keyword evidence="1" id="KW-1133">Transmembrane helix</keyword>
<dbReference type="Proteomes" id="UP000516046">
    <property type="component" value="Chromosome"/>
</dbReference>
<evidence type="ECO:0000313" key="2">
    <source>
        <dbReference type="EMBL" id="QNO16905.1"/>
    </source>
</evidence>
<reference evidence="2 3" key="1">
    <citation type="submission" date="2020-08" db="EMBL/GenBank/DDBJ databases">
        <authorList>
            <person name="Ren C."/>
            <person name="Gu Y."/>
            <person name="Xu Y."/>
        </authorList>
    </citation>
    <scope>NUCLEOTIDE SEQUENCE [LARGE SCALE GENOMIC DNA]</scope>
    <source>
        <strain evidence="2 3">LBM18003</strain>
    </source>
</reference>
<evidence type="ECO:0000313" key="3">
    <source>
        <dbReference type="Proteomes" id="UP000516046"/>
    </source>
</evidence>
<feature type="transmembrane region" description="Helical" evidence="1">
    <location>
        <begin position="43"/>
        <end position="64"/>
    </location>
</feature>
<feature type="transmembrane region" description="Helical" evidence="1">
    <location>
        <begin position="130"/>
        <end position="152"/>
    </location>
</feature>
<sequence>MIKKQAGKDLGIILSISFIFAALYIFLGNSIMKYGRNGENPLLLRFIPVAAIQFGMAGLGLLIVKRKNKESFREYGLILNNVIWSVLGCLLVSVPTVLFLYFTNDIHGFLPFQGMFLTKPILHASMPWNILGYILIAIIWGFLEGINYVIIAEKVNIRFPCKGKWLNCGALVCAMMCILIHGMFRFDLKGIIEILATFILMYGMILVKEKTNNAWGCIAIFFVIWNAF</sequence>
<keyword evidence="1" id="KW-0812">Transmembrane</keyword>